<keyword evidence="1" id="KW-0001">2Fe-2S</keyword>
<dbReference type="Pfam" id="PF13806">
    <property type="entry name" value="Rieske_2"/>
    <property type="match status" value="1"/>
</dbReference>
<keyword evidence="2" id="KW-0479">Metal-binding</keyword>
<keyword evidence="3" id="KW-0560">Oxidoreductase</keyword>
<evidence type="ECO:0000256" key="4">
    <source>
        <dbReference type="ARBA" id="ARBA00023004"/>
    </source>
</evidence>
<protein>
    <submittedName>
        <fullName evidence="8">Nitrite reductase small subunit NirD</fullName>
    </submittedName>
</protein>
<dbReference type="GO" id="GO:0016705">
    <property type="term" value="F:oxidoreductase activity, acting on paired donors, with incorporation or reduction of molecular oxygen"/>
    <property type="evidence" value="ECO:0007669"/>
    <property type="project" value="UniProtKB-ARBA"/>
</dbReference>
<dbReference type="GO" id="GO:0046872">
    <property type="term" value="F:metal ion binding"/>
    <property type="evidence" value="ECO:0007669"/>
    <property type="project" value="UniProtKB-KW"/>
</dbReference>
<dbReference type="SUPFAM" id="SSF50022">
    <property type="entry name" value="ISP domain"/>
    <property type="match status" value="1"/>
</dbReference>
<evidence type="ECO:0000256" key="2">
    <source>
        <dbReference type="ARBA" id="ARBA00022723"/>
    </source>
</evidence>
<dbReference type="InterPro" id="IPR017941">
    <property type="entry name" value="Rieske_2Fe-2S"/>
</dbReference>
<dbReference type="PANTHER" id="PTHR21496:SF23">
    <property type="entry name" value="3-PHENYLPROPIONATE_CINNAMIC ACID DIOXYGENASE FERREDOXIN SUBUNIT"/>
    <property type="match status" value="1"/>
</dbReference>
<keyword evidence="9" id="KW-1185">Reference proteome</keyword>
<dbReference type="EMBL" id="SIRE01000016">
    <property type="protein sequence ID" value="TBL75653.1"/>
    <property type="molecule type" value="Genomic_DNA"/>
</dbReference>
<name>A0A4Q9DQG8_9BACL</name>
<keyword evidence="4" id="KW-0408">Iron</keyword>
<dbReference type="AlphaFoldDB" id="A0A4Q9DQG8"/>
<dbReference type="PROSITE" id="PS51296">
    <property type="entry name" value="RIESKE"/>
    <property type="match status" value="1"/>
</dbReference>
<reference evidence="8 9" key="1">
    <citation type="submission" date="2019-02" db="EMBL/GenBank/DDBJ databases">
        <title>Paenibacillus sp. nov., isolated from surface-sterilized tissue of Thalictrum simplex L.</title>
        <authorList>
            <person name="Tuo L."/>
        </authorList>
    </citation>
    <scope>NUCLEOTIDE SEQUENCE [LARGE SCALE GENOMIC DNA]</scope>
    <source>
        <strain evidence="8 9">N2SHLJ1</strain>
    </source>
</reference>
<dbReference type="CDD" id="cd03530">
    <property type="entry name" value="Rieske_NirD_small_Bacillus"/>
    <property type="match status" value="1"/>
</dbReference>
<evidence type="ECO:0000256" key="6">
    <source>
        <dbReference type="ARBA" id="ARBA00023063"/>
    </source>
</evidence>
<evidence type="ECO:0000256" key="1">
    <source>
        <dbReference type="ARBA" id="ARBA00022714"/>
    </source>
</evidence>
<dbReference type="GO" id="GO:0042128">
    <property type="term" value="P:nitrate assimilation"/>
    <property type="evidence" value="ECO:0007669"/>
    <property type="project" value="UniProtKB-KW"/>
</dbReference>
<dbReference type="Gene3D" id="2.102.10.10">
    <property type="entry name" value="Rieske [2Fe-2S] iron-sulphur domain"/>
    <property type="match status" value="1"/>
</dbReference>
<dbReference type="GO" id="GO:0008942">
    <property type="term" value="F:nitrite reductase [NAD(P)H] activity"/>
    <property type="evidence" value="ECO:0007669"/>
    <property type="project" value="InterPro"/>
</dbReference>
<sequence>MNPRDTNWLWVDVMADDELPVHIGRTVRCGGLEIALFRLASGKLHAVQNRCPHKAGVLAEGIVSGEYVFCPMHDRKIDLASGEVQKPDTGCVRVYATKIENGRIYIQVQESAAKAG</sequence>
<evidence type="ECO:0000256" key="5">
    <source>
        <dbReference type="ARBA" id="ARBA00023014"/>
    </source>
</evidence>
<evidence type="ECO:0000256" key="3">
    <source>
        <dbReference type="ARBA" id="ARBA00023002"/>
    </source>
</evidence>
<dbReference type="PANTHER" id="PTHR21496">
    <property type="entry name" value="FERREDOXIN-RELATED"/>
    <property type="match status" value="1"/>
</dbReference>
<comment type="caution">
    <text evidence="8">The sequence shown here is derived from an EMBL/GenBank/DDBJ whole genome shotgun (WGS) entry which is preliminary data.</text>
</comment>
<dbReference type="Proteomes" id="UP000293142">
    <property type="component" value="Unassembled WGS sequence"/>
</dbReference>
<evidence type="ECO:0000313" key="8">
    <source>
        <dbReference type="EMBL" id="TBL75653.1"/>
    </source>
</evidence>
<feature type="domain" description="Rieske" evidence="7">
    <location>
        <begin position="10"/>
        <end position="106"/>
    </location>
</feature>
<dbReference type="NCBIfam" id="TIGR02378">
    <property type="entry name" value="nirD_assim_sml"/>
    <property type="match status" value="1"/>
</dbReference>
<dbReference type="GO" id="GO:0051537">
    <property type="term" value="F:2 iron, 2 sulfur cluster binding"/>
    <property type="evidence" value="ECO:0007669"/>
    <property type="project" value="UniProtKB-KW"/>
</dbReference>
<gene>
    <name evidence="8" type="primary">nirD</name>
    <name evidence="8" type="ORF">EYB31_21905</name>
</gene>
<dbReference type="InterPro" id="IPR036922">
    <property type="entry name" value="Rieske_2Fe-2S_sf"/>
</dbReference>
<dbReference type="OrthoDB" id="593800at2"/>
<dbReference type="InterPro" id="IPR012748">
    <property type="entry name" value="Rieske-like_NirD"/>
</dbReference>
<evidence type="ECO:0000313" key="9">
    <source>
        <dbReference type="Proteomes" id="UP000293142"/>
    </source>
</evidence>
<dbReference type="GO" id="GO:0004497">
    <property type="term" value="F:monooxygenase activity"/>
    <property type="evidence" value="ECO:0007669"/>
    <property type="project" value="UniProtKB-ARBA"/>
</dbReference>
<keyword evidence="5" id="KW-0411">Iron-sulfur</keyword>
<accession>A0A4Q9DQG8</accession>
<dbReference type="RefSeq" id="WP_131015564.1">
    <property type="nucleotide sequence ID" value="NZ_SIRE01000016.1"/>
</dbReference>
<proteinExistence type="predicted"/>
<keyword evidence="6" id="KW-0534">Nitrate assimilation</keyword>
<evidence type="ECO:0000259" key="7">
    <source>
        <dbReference type="PROSITE" id="PS51296"/>
    </source>
</evidence>
<dbReference type="FunFam" id="2.102.10.10:FF:000013">
    <property type="entry name" value="Nitrite reductase [NAD(P)H], small subunit"/>
    <property type="match status" value="1"/>
</dbReference>
<organism evidence="8 9">
    <name type="scientific">Paenibacillus thalictri</name>
    <dbReference type="NCBI Taxonomy" id="2527873"/>
    <lineage>
        <taxon>Bacteria</taxon>
        <taxon>Bacillati</taxon>
        <taxon>Bacillota</taxon>
        <taxon>Bacilli</taxon>
        <taxon>Bacillales</taxon>
        <taxon>Paenibacillaceae</taxon>
        <taxon>Paenibacillus</taxon>
    </lineage>
</organism>